<evidence type="ECO:0000256" key="2">
    <source>
        <dbReference type="ARBA" id="ARBA00009677"/>
    </source>
</evidence>
<dbReference type="PROSITE" id="PS00588">
    <property type="entry name" value="FLAGELLA_BB_ROD"/>
    <property type="match status" value="1"/>
</dbReference>
<comment type="subcellular location">
    <subcellularLocation>
        <location evidence="1 5">Bacterial flagellum basal body</location>
    </subcellularLocation>
</comment>
<evidence type="ECO:0000259" key="6">
    <source>
        <dbReference type="Pfam" id="PF00460"/>
    </source>
</evidence>
<dbReference type="Pfam" id="PF06429">
    <property type="entry name" value="Flg_bbr_C"/>
    <property type="match status" value="1"/>
</dbReference>
<dbReference type="GO" id="GO:0005829">
    <property type="term" value="C:cytosol"/>
    <property type="evidence" value="ECO:0007669"/>
    <property type="project" value="TreeGrafter"/>
</dbReference>
<name>A0A437Q6U2_9GAMM</name>
<feature type="domain" description="Flagellar basal body rod protein N-terminal" evidence="6">
    <location>
        <begin position="4"/>
        <end position="34"/>
    </location>
</feature>
<gene>
    <name evidence="10" type="ORF">EOE65_11360</name>
</gene>
<comment type="similarity">
    <text evidence="2 5">Belongs to the flagella basal body rod proteins family.</text>
</comment>
<comment type="caution">
    <text evidence="10">The sequence shown here is derived from an EMBL/GenBank/DDBJ whole genome shotgun (WGS) entry which is preliminary data.</text>
</comment>
<dbReference type="InterPro" id="IPR011491">
    <property type="entry name" value="FlgE_D2"/>
</dbReference>
<dbReference type="NCBIfam" id="TIGR03506">
    <property type="entry name" value="FlgEFG_subfam"/>
    <property type="match status" value="2"/>
</dbReference>
<keyword evidence="4 5" id="KW-0975">Bacterial flagellum</keyword>
<dbReference type="InterPro" id="IPR053967">
    <property type="entry name" value="LlgE_F_G-like_D1"/>
</dbReference>
<sequence>MAGFNTAVTGLKASSTMLDVTGNNIANSSTIGYKTSRTEFGDIYTASVVGAGSSNTPGSGVTVSDIAQDFSAGTLEFTNNNLDLAINGSGFFQLNDGQGGTTYTRAGAFELNKDGFIVSKNGKFLQGYGLDDRGNRLPIGNLAVTEKEFPPKTTETMDLSFNIDSREDANTLLPNYDKDKAGSFTYSTTVRTFDSLGNEHTIKYNFAEQRPENEYSNYQTTPGDRVYISGIGTAADTDGMLLPLYDESANGDFVLKTATAKAVDNGQDLKVFELGGQTLADLQEADPRIKSVEYRVDDAGNGTLRILKLSDSREFGDLLVTDNSAPDRVALTPTTTDASGFVSSNEKHFFEFQTGTFAANEQLDLEVAGVEIAISTGDNGMTSEQVALAIRDRESDILEANPDILSVSWDPDQGANGSLRIEFKPDVNPANLGARSAQVIDDAALIGSANQVFIGSEVATGKVDANYEIDGDNSYNGVYLMYAYLNGEEALDIGKLNDAGTGTDTEPGPILVKFNPENGLLTEINGEEIRTGATTPEIIIKGADPANKNNNIALNIGGSTQFASESIIKASDQDGYAKGDLIGVSFGSTGEMIASFSNGEQLNIGIVAVATFENQSGLQPSGDTEWTATLDSGSAILNPPGAGLNGLLRSASLEQSNVDLSAELVKLIEAQRNFQANSKTLETLNTVTQSILQI</sequence>
<feature type="domain" description="Flagellar hook protein FlgE D2" evidence="8">
    <location>
        <begin position="162"/>
        <end position="235"/>
    </location>
</feature>
<feature type="domain" description="Flagellar basal-body/hook protein C-terminal" evidence="7">
    <location>
        <begin position="650"/>
        <end position="694"/>
    </location>
</feature>
<dbReference type="EMBL" id="SACQ01000005">
    <property type="protein sequence ID" value="RVU30242.1"/>
    <property type="molecule type" value="Genomic_DNA"/>
</dbReference>
<evidence type="ECO:0000313" key="11">
    <source>
        <dbReference type="Proteomes" id="UP000282818"/>
    </source>
</evidence>
<dbReference type="InterPro" id="IPR010930">
    <property type="entry name" value="Flg_bb/hook_C_dom"/>
</dbReference>
<keyword evidence="10" id="KW-0966">Cell projection</keyword>
<dbReference type="GO" id="GO:0009425">
    <property type="term" value="C:bacterial-type flagellum basal body"/>
    <property type="evidence" value="ECO:0007669"/>
    <property type="project" value="UniProtKB-SubCell"/>
</dbReference>
<dbReference type="InterPro" id="IPR037925">
    <property type="entry name" value="FlgE/F/G-like"/>
</dbReference>
<dbReference type="Pfam" id="PF22692">
    <property type="entry name" value="LlgE_F_G_D1"/>
    <property type="match status" value="1"/>
</dbReference>
<evidence type="ECO:0000256" key="5">
    <source>
        <dbReference type="RuleBase" id="RU362116"/>
    </source>
</evidence>
<dbReference type="InterPro" id="IPR020013">
    <property type="entry name" value="Flagellar_FlgE/F/G"/>
</dbReference>
<proteinExistence type="inferred from homology"/>
<dbReference type="SUPFAM" id="SSF117143">
    <property type="entry name" value="Flagellar hook protein flgE"/>
    <property type="match status" value="2"/>
</dbReference>
<dbReference type="Gene3D" id="2.60.98.20">
    <property type="entry name" value="Flagellar hook protein FlgE"/>
    <property type="match status" value="2"/>
</dbReference>
<evidence type="ECO:0000259" key="7">
    <source>
        <dbReference type="Pfam" id="PF06429"/>
    </source>
</evidence>
<dbReference type="InterPro" id="IPR037058">
    <property type="entry name" value="Falgellar_hook_FlgE_sf"/>
</dbReference>
<evidence type="ECO:0000256" key="4">
    <source>
        <dbReference type="ARBA" id="ARBA00023143"/>
    </source>
</evidence>
<dbReference type="PANTHER" id="PTHR30435">
    <property type="entry name" value="FLAGELLAR PROTEIN"/>
    <property type="match status" value="1"/>
</dbReference>
<accession>A0A437Q6U2</accession>
<dbReference type="Proteomes" id="UP000282818">
    <property type="component" value="Unassembled WGS sequence"/>
</dbReference>
<dbReference type="PANTHER" id="PTHR30435:SF1">
    <property type="entry name" value="FLAGELLAR HOOK PROTEIN FLGE"/>
    <property type="match status" value="1"/>
</dbReference>
<evidence type="ECO:0000259" key="9">
    <source>
        <dbReference type="Pfam" id="PF22692"/>
    </source>
</evidence>
<protein>
    <recommendedName>
        <fullName evidence="3 5">Flagellar hook protein FlgE</fullName>
    </recommendedName>
</protein>
<evidence type="ECO:0000313" key="10">
    <source>
        <dbReference type="EMBL" id="RVU30242.1"/>
    </source>
</evidence>
<reference evidence="10 11" key="1">
    <citation type="submission" date="2019-01" db="EMBL/GenBank/DDBJ databases">
        <authorList>
            <person name="Chen W.-M."/>
        </authorList>
    </citation>
    <scope>NUCLEOTIDE SEQUENCE [LARGE SCALE GENOMIC DNA]</scope>
    <source>
        <strain evidence="10 11">HPM-16</strain>
    </source>
</reference>
<dbReference type="GO" id="GO:0009424">
    <property type="term" value="C:bacterial-type flagellum hook"/>
    <property type="evidence" value="ECO:0007669"/>
    <property type="project" value="TreeGrafter"/>
</dbReference>
<evidence type="ECO:0000256" key="3">
    <source>
        <dbReference type="ARBA" id="ARBA00019015"/>
    </source>
</evidence>
<feature type="domain" description="Flagellar hook protein FlgE/F/G-like D1" evidence="9">
    <location>
        <begin position="85"/>
        <end position="127"/>
    </location>
</feature>
<comment type="function">
    <text evidence="5">A flexible structure which links the flagellar filament to the drive apparatus in the basal body.</text>
</comment>
<dbReference type="Pfam" id="PF07559">
    <property type="entry name" value="FlgE_D2"/>
    <property type="match status" value="2"/>
</dbReference>
<dbReference type="InterPro" id="IPR001444">
    <property type="entry name" value="Flag_bb_rod_N"/>
</dbReference>
<keyword evidence="10" id="KW-0282">Flagellum</keyword>
<dbReference type="GO" id="GO:0071978">
    <property type="term" value="P:bacterial-type flagellum-dependent swarming motility"/>
    <property type="evidence" value="ECO:0007669"/>
    <property type="project" value="TreeGrafter"/>
</dbReference>
<keyword evidence="11" id="KW-1185">Reference proteome</keyword>
<keyword evidence="10" id="KW-0969">Cilium</keyword>
<feature type="domain" description="Flagellar hook protein FlgE D2" evidence="8">
    <location>
        <begin position="473"/>
        <end position="576"/>
    </location>
</feature>
<dbReference type="InterPro" id="IPR019776">
    <property type="entry name" value="Flagellar_basal_body_rod_CS"/>
</dbReference>
<dbReference type="AlphaFoldDB" id="A0A437Q6U2"/>
<dbReference type="Pfam" id="PF00460">
    <property type="entry name" value="Flg_bb_rod"/>
    <property type="match status" value="1"/>
</dbReference>
<evidence type="ECO:0000256" key="1">
    <source>
        <dbReference type="ARBA" id="ARBA00004117"/>
    </source>
</evidence>
<evidence type="ECO:0000259" key="8">
    <source>
        <dbReference type="Pfam" id="PF07559"/>
    </source>
</evidence>
<organism evidence="10 11">
    <name type="scientific">Neptunomonas marina</name>
    <dbReference type="NCBI Taxonomy" id="1815562"/>
    <lineage>
        <taxon>Bacteria</taxon>
        <taxon>Pseudomonadati</taxon>
        <taxon>Pseudomonadota</taxon>
        <taxon>Gammaproteobacteria</taxon>
        <taxon>Oceanospirillales</taxon>
        <taxon>Oceanospirillaceae</taxon>
        <taxon>Neptunomonas</taxon>
    </lineage>
</organism>
<dbReference type="RefSeq" id="WP_127694438.1">
    <property type="nucleotide sequence ID" value="NZ_SACQ01000005.1"/>
</dbReference>